<reference evidence="1" key="1">
    <citation type="submission" date="2021-06" db="EMBL/GenBank/DDBJ databases">
        <authorList>
            <person name="Kallberg Y."/>
            <person name="Tangrot J."/>
            <person name="Rosling A."/>
        </authorList>
    </citation>
    <scope>NUCLEOTIDE SEQUENCE</scope>
    <source>
        <strain evidence="1">FL130A</strain>
    </source>
</reference>
<dbReference type="AlphaFoldDB" id="A0A9N9NUN0"/>
<feature type="non-terminal residue" evidence="1">
    <location>
        <position position="74"/>
    </location>
</feature>
<gene>
    <name evidence="1" type="ORF">ALEPTO_LOCUS13722</name>
</gene>
<proteinExistence type="predicted"/>
<protein>
    <submittedName>
        <fullName evidence="1">5208_t:CDS:1</fullName>
    </submittedName>
</protein>
<keyword evidence="2" id="KW-1185">Reference proteome</keyword>
<evidence type="ECO:0000313" key="1">
    <source>
        <dbReference type="EMBL" id="CAG8762341.1"/>
    </source>
</evidence>
<organism evidence="1 2">
    <name type="scientific">Ambispora leptoticha</name>
    <dbReference type="NCBI Taxonomy" id="144679"/>
    <lineage>
        <taxon>Eukaryota</taxon>
        <taxon>Fungi</taxon>
        <taxon>Fungi incertae sedis</taxon>
        <taxon>Mucoromycota</taxon>
        <taxon>Glomeromycotina</taxon>
        <taxon>Glomeromycetes</taxon>
        <taxon>Archaeosporales</taxon>
        <taxon>Ambisporaceae</taxon>
        <taxon>Ambispora</taxon>
    </lineage>
</organism>
<dbReference type="EMBL" id="CAJVPS010047087">
    <property type="protein sequence ID" value="CAG8762341.1"/>
    <property type="molecule type" value="Genomic_DNA"/>
</dbReference>
<name>A0A9N9NUN0_9GLOM</name>
<evidence type="ECO:0000313" key="2">
    <source>
        <dbReference type="Proteomes" id="UP000789508"/>
    </source>
</evidence>
<sequence length="74" mass="8618">MATRIQFNIQNTDLLVQRPYQQYYYRKLNIAIKEAPNNKATGPQNISNEMLKHLDPTALLLLLNIFNACLELQQ</sequence>
<dbReference type="OrthoDB" id="2317390at2759"/>
<dbReference type="Proteomes" id="UP000789508">
    <property type="component" value="Unassembled WGS sequence"/>
</dbReference>
<comment type="caution">
    <text evidence="1">The sequence shown here is derived from an EMBL/GenBank/DDBJ whole genome shotgun (WGS) entry which is preliminary data.</text>
</comment>
<accession>A0A9N9NUN0</accession>